<protein>
    <recommendedName>
        <fullName evidence="4">Lipoprotein</fullName>
    </recommendedName>
</protein>
<dbReference type="Proteomes" id="UP000337189">
    <property type="component" value="Unassembled WGS sequence"/>
</dbReference>
<dbReference type="AlphaFoldDB" id="A0A5E4VXY7"/>
<evidence type="ECO:0008006" key="4">
    <source>
        <dbReference type="Google" id="ProtNLM"/>
    </source>
</evidence>
<gene>
    <name evidence="2" type="ORF">PCO31110_02906</name>
</gene>
<name>A0A5E4VXY7_9BURK</name>
<dbReference type="OrthoDB" id="9999139at2"/>
<evidence type="ECO:0000313" key="2">
    <source>
        <dbReference type="EMBL" id="VVE15725.1"/>
    </source>
</evidence>
<evidence type="ECO:0000313" key="3">
    <source>
        <dbReference type="Proteomes" id="UP000337189"/>
    </source>
</evidence>
<feature type="chain" id="PRO_5022884738" description="Lipoprotein" evidence="1">
    <location>
        <begin position="28"/>
        <end position="236"/>
    </location>
</feature>
<proteinExistence type="predicted"/>
<evidence type="ECO:0000256" key="1">
    <source>
        <dbReference type="SAM" id="SignalP"/>
    </source>
</evidence>
<organism evidence="2 3">
    <name type="scientific">Pandoraea communis</name>
    <dbReference type="NCBI Taxonomy" id="2508297"/>
    <lineage>
        <taxon>Bacteria</taxon>
        <taxon>Pseudomonadati</taxon>
        <taxon>Pseudomonadota</taxon>
        <taxon>Betaproteobacteria</taxon>
        <taxon>Burkholderiales</taxon>
        <taxon>Burkholderiaceae</taxon>
        <taxon>Pandoraea</taxon>
    </lineage>
</organism>
<reference evidence="2 3" key="1">
    <citation type="submission" date="2019-08" db="EMBL/GenBank/DDBJ databases">
        <authorList>
            <person name="Peeters C."/>
        </authorList>
    </citation>
    <scope>NUCLEOTIDE SEQUENCE [LARGE SCALE GENOMIC DNA]</scope>
    <source>
        <strain evidence="2 3">LMG 31110</strain>
    </source>
</reference>
<keyword evidence="1" id="KW-0732">Signal</keyword>
<feature type="signal peptide" evidence="1">
    <location>
        <begin position="1"/>
        <end position="27"/>
    </location>
</feature>
<dbReference type="EMBL" id="CABPSJ010000003">
    <property type="protein sequence ID" value="VVE15725.1"/>
    <property type="molecule type" value="Genomic_DNA"/>
</dbReference>
<sequence length="236" mass="26364">MYEKADHRKSRIYLTFIGFLIASSVHASGEGNDRPHLNPKDAFFSNTVYVVGPSMERCAPINSGVPANLWGNRERVEQTETISQDGRLVTITGRHEDGAESVFRFFLRRDECLAFSRKPISRSSDSLPQTTPIKVIGIFPGNAHIFPITLTNELCVPGKPDDGYRAIARASLLLQSAPTDMEACWNFDNSGRYKPNSVIITCLREQGRRTGRVSGDCRWIDKGRFLDPATIPRSAF</sequence>
<accession>A0A5E4VXY7</accession>
<dbReference type="RefSeq" id="WP_150690709.1">
    <property type="nucleotide sequence ID" value="NZ_CABPSJ010000003.1"/>
</dbReference>